<evidence type="ECO:0000313" key="1">
    <source>
        <dbReference type="EMBL" id="MQM97518.1"/>
    </source>
</evidence>
<dbReference type="Proteomes" id="UP001193463">
    <property type="component" value="Unassembled WGS sequence"/>
</dbReference>
<organism evidence="1">
    <name type="scientific">Segatella copri</name>
    <dbReference type="NCBI Taxonomy" id="165179"/>
    <lineage>
        <taxon>Bacteria</taxon>
        <taxon>Pseudomonadati</taxon>
        <taxon>Bacteroidota</taxon>
        <taxon>Bacteroidia</taxon>
        <taxon>Bacteroidales</taxon>
        <taxon>Prevotellaceae</taxon>
        <taxon>Segatella</taxon>
    </lineage>
</organism>
<comment type="caution">
    <text evidence="1">The sequence shown here is derived from an EMBL/GenBank/DDBJ whole genome shotgun (WGS) entry which is preliminary data.</text>
</comment>
<name>A0A646FLL5_9BACT</name>
<dbReference type="RefSeq" id="WP_367383158.1">
    <property type="nucleotide sequence ID" value="NZ_VZCS01000166.1"/>
</dbReference>
<dbReference type="EMBL" id="VZCX01000112">
    <property type="protein sequence ID" value="MQM97518.1"/>
    <property type="molecule type" value="Genomic_DNA"/>
</dbReference>
<feature type="non-terminal residue" evidence="1">
    <location>
        <position position="61"/>
    </location>
</feature>
<dbReference type="AlphaFoldDB" id="A0A646FLL5"/>
<accession>A0A646FLL5</accession>
<sequence length="61" mass="6873">MKKILFFLSAVVMLIIVCVQTNSSSTDLLLENVEALSAGEVHFLTLTMRHPSWIFLFFGGR</sequence>
<reference evidence="1" key="1">
    <citation type="submission" date="2019-09" db="EMBL/GenBank/DDBJ databases">
        <title>Distinct polysaccharide growth profiles of human intestinal Prevotella copri isolates.</title>
        <authorList>
            <person name="Fehlner-Peach H."/>
            <person name="Magnabosco C."/>
            <person name="Raghavan V."/>
            <person name="Scher J.U."/>
            <person name="Tett A."/>
            <person name="Cox L.M."/>
            <person name="Gottsegen C."/>
            <person name="Watters A."/>
            <person name="Wiltshire- Gordon J.D."/>
            <person name="Segata N."/>
            <person name="Bonneau R."/>
            <person name="Littman D.R."/>
        </authorList>
    </citation>
    <scope>NUCLEOTIDE SEQUENCE</scope>
    <source>
        <strain evidence="1">IAQ1183</strain>
    </source>
</reference>
<protein>
    <submittedName>
        <fullName evidence="1">Uncharacterized protein</fullName>
    </submittedName>
</protein>
<gene>
    <name evidence="1" type="ORF">F7D96_14895</name>
</gene>
<proteinExistence type="predicted"/>